<evidence type="ECO:0000256" key="2">
    <source>
        <dbReference type="ARBA" id="ARBA00022898"/>
    </source>
</evidence>
<dbReference type="PANTHER" id="PTHR11680">
    <property type="entry name" value="SERINE HYDROXYMETHYLTRANSFERASE"/>
    <property type="match status" value="1"/>
</dbReference>
<dbReference type="InterPro" id="IPR015421">
    <property type="entry name" value="PyrdxlP-dep_Trfase_major"/>
</dbReference>
<feature type="domain" description="Serine hydroxymethyltransferase-like" evidence="3">
    <location>
        <begin position="4"/>
        <end position="217"/>
    </location>
</feature>
<evidence type="ECO:0000259" key="3">
    <source>
        <dbReference type="Pfam" id="PF00464"/>
    </source>
</evidence>
<gene>
    <name evidence="4" type="ORF">KUTeg_000988</name>
</gene>
<dbReference type="Gene3D" id="3.40.640.10">
    <property type="entry name" value="Type I PLP-dependent aspartate aminotransferase-like (Major domain)"/>
    <property type="match status" value="1"/>
</dbReference>
<dbReference type="PANTHER" id="PTHR11680:SF35">
    <property type="entry name" value="SERINE HYDROXYMETHYLTRANSFERASE 1"/>
    <property type="match status" value="1"/>
</dbReference>
<dbReference type="SUPFAM" id="SSF53383">
    <property type="entry name" value="PLP-dependent transferases"/>
    <property type="match status" value="1"/>
</dbReference>
<evidence type="ECO:0000313" key="4">
    <source>
        <dbReference type="EMBL" id="KAJ8321460.1"/>
    </source>
</evidence>
<comment type="cofactor">
    <cofactor evidence="1">
        <name>pyridoxal 5'-phosphate</name>
        <dbReference type="ChEBI" id="CHEBI:597326"/>
    </cofactor>
</comment>
<dbReference type="InterPro" id="IPR049943">
    <property type="entry name" value="Ser_HO-MeTrfase-like"/>
</dbReference>
<evidence type="ECO:0000256" key="1">
    <source>
        <dbReference type="ARBA" id="ARBA00001933"/>
    </source>
</evidence>
<dbReference type="EMBL" id="JARBDR010000070">
    <property type="protein sequence ID" value="KAJ8321460.1"/>
    <property type="molecule type" value="Genomic_DNA"/>
</dbReference>
<keyword evidence="5" id="KW-1185">Reference proteome</keyword>
<dbReference type="InterPro" id="IPR039429">
    <property type="entry name" value="SHMT-like_dom"/>
</dbReference>
<dbReference type="Pfam" id="PF00464">
    <property type="entry name" value="SHMT"/>
    <property type="match status" value="1"/>
</dbReference>
<name>A0ABQ9FYX3_TEGGR</name>
<keyword evidence="2" id="KW-0663">Pyridoxal phosphate</keyword>
<protein>
    <recommendedName>
        <fullName evidence="3">Serine hydroxymethyltransferase-like domain-containing protein</fullName>
    </recommendedName>
</protein>
<organism evidence="4 5">
    <name type="scientific">Tegillarca granosa</name>
    <name type="common">Malaysian cockle</name>
    <name type="synonym">Anadara granosa</name>
    <dbReference type="NCBI Taxonomy" id="220873"/>
    <lineage>
        <taxon>Eukaryota</taxon>
        <taxon>Metazoa</taxon>
        <taxon>Spiralia</taxon>
        <taxon>Lophotrochozoa</taxon>
        <taxon>Mollusca</taxon>
        <taxon>Bivalvia</taxon>
        <taxon>Autobranchia</taxon>
        <taxon>Pteriomorphia</taxon>
        <taxon>Arcoida</taxon>
        <taxon>Arcoidea</taxon>
        <taxon>Arcidae</taxon>
        <taxon>Tegillarca</taxon>
    </lineage>
</organism>
<proteinExistence type="predicted"/>
<reference evidence="4 5" key="1">
    <citation type="submission" date="2022-12" db="EMBL/GenBank/DDBJ databases">
        <title>Chromosome-level genome of Tegillarca granosa.</title>
        <authorList>
            <person name="Kim J."/>
        </authorList>
    </citation>
    <scope>NUCLEOTIDE SEQUENCE [LARGE SCALE GENOMIC DNA]</scope>
    <source>
        <strain evidence="4">Teg-2019</strain>
        <tissue evidence="4">Adductor muscle</tissue>
    </source>
</reference>
<dbReference type="Proteomes" id="UP001217089">
    <property type="component" value="Unassembled WGS sequence"/>
</dbReference>
<accession>A0ABQ9FYX3</accession>
<comment type="caution">
    <text evidence="4">The sequence shown here is derived from an EMBL/GenBank/DDBJ whole genome shotgun (WGS) entry which is preliminary data.</text>
</comment>
<dbReference type="InterPro" id="IPR015424">
    <property type="entry name" value="PyrdxlP-dep_Trfase"/>
</dbReference>
<sequence>MKHLEKDDPEIYQAILKEQKRQEEGIELIASENITSMAVMEAQGSILTNKYAEVDEIEQLAIDRAQELFGAEHANVQPHSGSSANMAVYFAELSPGDKVLGMNLAEGGHLTHGAKVSFSGKLFNVAHYGINEKGYIDYDTVRKQAMEFKPKMIIAGASSYSRIIDFKEFRAIADACGALLLVDMAHIAGLVAAGVHPSPIPYADYVTTTTHKSLRGPPWRTHSNHQGKCQKNQLSYFSGYSRRSPRACNRCQGSML</sequence>
<evidence type="ECO:0000313" key="5">
    <source>
        <dbReference type="Proteomes" id="UP001217089"/>
    </source>
</evidence>